<accession>A0A379B2S6</accession>
<evidence type="ECO:0000259" key="1">
    <source>
        <dbReference type="Pfam" id="PF12728"/>
    </source>
</evidence>
<dbReference type="OrthoDB" id="5986966at2"/>
<dbReference type="AlphaFoldDB" id="A0A379B2S6"/>
<name>A0A379B2S6_9PAST</name>
<protein>
    <submittedName>
        <fullName evidence="2">Predicted transcriptional regulator</fullName>
    </submittedName>
</protein>
<dbReference type="Proteomes" id="UP000254280">
    <property type="component" value="Unassembled WGS sequence"/>
</dbReference>
<dbReference type="Gene3D" id="1.10.238.160">
    <property type="match status" value="1"/>
</dbReference>
<keyword evidence="3" id="KW-1185">Reference proteome</keyword>
<dbReference type="InterPro" id="IPR041657">
    <property type="entry name" value="HTH_17"/>
</dbReference>
<reference evidence="2 3" key="1">
    <citation type="submission" date="2018-06" db="EMBL/GenBank/DDBJ databases">
        <authorList>
            <consortium name="Pathogen Informatics"/>
            <person name="Doyle S."/>
        </authorList>
    </citation>
    <scope>NUCLEOTIDE SEQUENCE [LARGE SCALE GENOMIC DNA]</scope>
    <source>
        <strain evidence="2 3">NCTC10699</strain>
    </source>
</reference>
<sequence length="68" mass="7786">METQNSEIKPLFYSSNDVCTMLNVSRQFIYEAAVAGNFPKPVKVGRLNRYRVEEIDAYIQQLGNKGDK</sequence>
<dbReference type="Pfam" id="PF12728">
    <property type="entry name" value="HTH_17"/>
    <property type="match status" value="1"/>
</dbReference>
<evidence type="ECO:0000313" key="3">
    <source>
        <dbReference type="Proteomes" id="UP000254280"/>
    </source>
</evidence>
<proteinExistence type="predicted"/>
<gene>
    <name evidence="2" type="ORF">NCTC10699_00398</name>
</gene>
<feature type="domain" description="Helix-turn-helix" evidence="1">
    <location>
        <begin position="12"/>
        <end position="61"/>
    </location>
</feature>
<organism evidence="2 3">
    <name type="scientific">[Pasteurella] mairii</name>
    <dbReference type="NCBI Taxonomy" id="757"/>
    <lineage>
        <taxon>Bacteria</taxon>
        <taxon>Pseudomonadati</taxon>
        <taxon>Pseudomonadota</taxon>
        <taxon>Gammaproteobacteria</taxon>
        <taxon>Pasteurellales</taxon>
        <taxon>Pasteurellaceae</taxon>
    </lineage>
</organism>
<dbReference type="EMBL" id="UGSS01000002">
    <property type="protein sequence ID" value="SUB32811.1"/>
    <property type="molecule type" value="Genomic_DNA"/>
</dbReference>
<evidence type="ECO:0000313" key="2">
    <source>
        <dbReference type="EMBL" id="SUB32811.1"/>
    </source>
</evidence>